<comment type="caution">
    <text evidence="2">The sequence shown here is derived from an EMBL/GenBank/DDBJ whole genome shotgun (WGS) entry which is preliminary data.</text>
</comment>
<organism evidence="2 3">
    <name type="scientific">Eumeta variegata</name>
    <name type="common">Bagworm moth</name>
    <name type="synonym">Eumeta japonica</name>
    <dbReference type="NCBI Taxonomy" id="151549"/>
    <lineage>
        <taxon>Eukaryota</taxon>
        <taxon>Metazoa</taxon>
        <taxon>Ecdysozoa</taxon>
        <taxon>Arthropoda</taxon>
        <taxon>Hexapoda</taxon>
        <taxon>Insecta</taxon>
        <taxon>Pterygota</taxon>
        <taxon>Neoptera</taxon>
        <taxon>Endopterygota</taxon>
        <taxon>Lepidoptera</taxon>
        <taxon>Glossata</taxon>
        <taxon>Ditrysia</taxon>
        <taxon>Tineoidea</taxon>
        <taxon>Psychidae</taxon>
        <taxon>Oiketicinae</taxon>
        <taxon>Eumeta</taxon>
    </lineage>
</organism>
<dbReference type="AlphaFoldDB" id="A0A4C1VE15"/>
<evidence type="ECO:0000313" key="2">
    <source>
        <dbReference type="EMBL" id="GBP35875.1"/>
    </source>
</evidence>
<feature type="compositionally biased region" description="Basic and acidic residues" evidence="1">
    <location>
        <begin position="417"/>
        <end position="426"/>
    </location>
</feature>
<accession>A0A4C1VE15</accession>
<keyword evidence="3" id="KW-1185">Reference proteome</keyword>
<gene>
    <name evidence="2" type="ORF">EVAR_23124_1</name>
</gene>
<evidence type="ECO:0000256" key="1">
    <source>
        <dbReference type="SAM" id="MobiDB-lite"/>
    </source>
</evidence>
<feature type="compositionally biased region" description="Basic and acidic residues" evidence="1">
    <location>
        <begin position="30"/>
        <end position="40"/>
    </location>
</feature>
<sequence>MQSRQGQCRCNAAASVTRERDLRRRRRRAGREGGARRREREVARASFRVDLCMRPRRSTLAMGGRGAVAHPSSLNLYFRRCQGRTDCVTCDHRHGPIVPSHYLRECARAGLARAAADIERALQNAPLTHIPVRGIRAGRKCYTTLVNIKDGPLTNEIPIFFVREPSSFEGYIRPNALVEDITQYHYYIIMQMPKALKVQLVKEQLKKYHQLDLNLIPSHNGVPIITTRPAEALIGKIEIADGRSLQSFSVHGRKIAYKLRWSNIKMVDGGVGVCSERNNDNSVTDISTHRHGRAGGVQVGGLEVDISGGPPPPARTDGRYYVLFLFSGMGTANRAACQGPVRCAVTSPPSHDSRRLDDMGRDRRDTTNAISYYDGTAPPLTLMSSSCSQAEIRQAVSGVTFMMPIATGYHRVGVPDSESHGGRSELTRAQLSRRFAK</sequence>
<feature type="region of interest" description="Disordered" evidence="1">
    <location>
        <begin position="413"/>
        <end position="437"/>
    </location>
</feature>
<feature type="region of interest" description="Disordered" evidence="1">
    <location>
        <begin position="344"/>
        <end position="364"/>
    </location>
</feature>
<evidence type="ECO:0000313" key="3">
    <source>
        <dbReference type="Proteomes" id="UP000299102"/>
    </source>
</evidence>
<dbReference type="Proteomes" id="UP000299102">
    <property type="component" value="Unassembled WGS sequence"/>
</dbReference>
<dbReference type="EMBL" id="BGZK01000311">
    <property type="protein sequence ID" value="GBP35875.1"/>
    <property type="molecule type" value="Genomic_DNA"/>
</dbReference>
<name>A0A4C1VE15_EUMVA</name>
<proteinExistence type="predicted"/>
<feature type="region of interest" description="Disordered" evidence="1">
    <location>
        <begin position="19"/>
        <end position="40"/>
    </location>
</feature>
<feature type="compositionally biased region" description="Basic and acidic residues" evidence="1">
    <location>
        <begin position="351"/>
        <end position="364"/>
    </location>
</feature>
<reference evidence="2 3" key="1">
    <citation type="journal article" date="2019" name="Commun. Biol.">
        <title>The bagworm genome reveals a unique fibroin gene that provides high tensile strength.</title>
        <authorList>
            <person name="Kono N."/>
            <person name="Nakamura H."/>
            <person name="Ohtoshi R."/>
            <person name="Tomita M."/>
            <person name="Numata K."/>
            <person name="Arakawa K."/>
        </authorList>
    </citation>
    <scope>NUCLEOTIDE SEQUENCE [LARGE SCALE GENOMIC DNA]</scope>
</reference>
<protein>
    <submittedName>
        <fullName evidence="2">Uncharacterized protein</fullName>
    </submittedName>
</protein>